<proteinExistence type="predicted"/>
<evidence type="ECO:0000256" key="1">
    <source>
        <dbReference type="SAM" id="Coils"/>
    </source>
</evidence>
<dbReference type="Proteomes" id="UP000281738">
    <property type="component" value="Unassembled WGS sequence"/>
</dbReference>
<reference evidence="2 3" key="1">
    <citation type="submission" date="2018-11" db="EMBL/GenBank/DDBJ databases">
        <title>Sequencing the genomes of 1000 actinobacteria strains.</title>
        <authorList>
            <person name="Klenk H.-P."/>
        </authorList>
    </citation>
    <scope>NUCLEOTIDE SEQUENCE [LARGE SCALE GENOMIC DNA]</scope>
    <source>
        <strain evidence="2 3">DSM 12652</strain>
    </source>
</reference>
<dbReference type="AlphaFoldDB" id="A0A3N2CVQ1"/>
<comment type="caution">
    <text evidence="2">The sequence shown here is derived from an EMBL/GenBank/DDBJ whole genome shotgun (WGS) entry which is preliminary data.</text>
</comment>
<gene>
    <name evidence="2" type="ORF">EDD33_2439</name>
</gene>
<organism evidence="2 3">
    <name type="scientific">Nocardioides aurantiacus</name>
    <dbReference type="NCBI Taxonomy" id="86796"/>
    <lineage>
        <taxon>Bacteria</taxon>
        <taxon>Bacillati</taxon>
        <taxon>Actinomycetota</taxon>
        <taxon>Actinomycetes</taxon>
        <taxon>Propionibacteriales</taxon>
        <taxon>Nocardioidaceae</taxon>
        <taxon>Nocardioides</taxon>
    </lineage>
</organism>
<feature type="coiled-coil region" evidence="1">
    <location>
        <begin position="378"/>
        <end position="405"/>
    </location>
</feature>
<dbReference type="RefSeq" id="WP_123391131.1">
    <property type="nucleotide sequence ID" value="NZ_RKHO01000001.1"/>
</dbReference>
<accession>A0A3N2CVQ1</accession>
<dbReference type="PROSITE" id="PS51257">
    <property type="entry name" value="PROKAR_LIPOPROTEIN"/>
    <property type="match status" value="1"/>
</dbReference>
<evidence type="ECO:0000313" key="3">
    <source>
        <dbReference type="Proteomes" id="UP000281738"/>
    </source>
</evidence>
<dbReference type="OrthoDB" id="3805327at2"/>
<sequence length="515" mass="53128">MGAHRRRATTWRVLAGATTAALLLGGCGAKEAEPQAAELPAAPPSSTPVAEEQPVEIVGAADPEAFSVGEPRSAPEPGGGLYPVSEVYPVRHDGPLGSPALVRVQLDNAVPRGTPVFVISRGTAEQPWSYLEGDLDPGRRHVEFIASEVGEVGVLAMDRRAVLAAVRDDLAGVPALPAPEATSTSCVGADAAREDGYGARSWKRSTLAWCFGDLGEGRTLRVTNTRSVPVRVSVPGTEAPETTGSSPEGTPWDAWSAAVDAGSGAWLAPGRSASYDVELDPGSALLATARDDARGRSVQALRSLSTTLSARLRAFGVEGAPTARKLFADLLAERACTRAFGKDAAALVGSCAGEDALGTLVPAAGVLLAPVLDAPVLRSTLAAELDRLAQEAAGVEQRIEVSRDEPTFEGLVGTYRGPRRSLVVSEAGLVTERLAGPKGPVIDLTYQLADATGTAARRGATATLTAVEVTDPKMISGAVPKVGMTGRFALEKGVVSPPFLGTTYCTTEAAKRCAG</sequence>
<keyword evidence="3" id="KW-1185">Reference proteome</keyword>
<name>A0A3N2CVQ1_9ACTN</name>
<evidence type="ECO:0008006" key="4">
    <source>
        <dbReference type="Google" id="ProtNLM"/>
    </source>
</evidence>
<evidence type="ECO:0000313" key="2">
    <source>
        <dbReference type="EMBL" id="ROR91569.1"/>
    </source>
</evidence>
<dbReference type="EMBL" id="RKHO01000001">
    <property type="protein sequence ID" value="ROR91569.1"/>
    <property type="molecule type" value="Genomic_DNA"/>
</dbReference>
<protein>
    <recommendedName>
        <fullName evidence="4">Lipoprotein</fullName>
    </recommendedName>
</protein>
<keyword evidence="1" id="KW-0175">Coiled coil</keyword>